<evidence type="ECO:0000313" key="5">
    <source>
        <dbReference type="EMBL" id="MBE9255604.1"/>
    </source>
</evidence>
<sequence>MFTFPAAPRFIQSIGLALVVGLGVMGCQPAGEQDGSLSQEPTVEAMDITVSIPPQQYFLEKIGGDLVRVSVLVPGNNDPHTYEPKPQQLADLSEAEAYVLIGFGFEQPWLEKLKAANANMKLIDSAQGITPLEMEEHDHSHGEEEGHDHHNHSHDGHDHGPESEKEQAMGAVMVADPHIWLSPTLVKQQASTIAKGLAELDPENREQYEANLAAFLAELEQLDQELRQVLEPLPQRKFIVFHPSWAYFARDYNLEQIPIEVEGQEPSAQELKQLIDTAKENNLTVVFGETQFSTKSSEAIAAEIGAKVELLDPLAADWSSNLKLVAQKIANAHSVQPQ</sequence>
<keyword evidence="3" id="KW-0732">Signal</keyword>
<dbReference type="PANTHER" id="PTHR42953">
    <property type="entry name" value="HIGH-AFFINITY ZINC UPTAKE SYSTEM PROTEIN ZNUA-RELATED"/>
    <property type="match status" value="1"/>
</dbReference>
<protein>
    <submittedName>
        <fullName evidence="5">Zinc ABC transporter substrate-binding protein</fullName>
    </submittedName>
</protein>
<comment type="similarity">
    <text evidence="1">Belongs to the bacterial solute-binding protein 9 family.</text>
</comment>
<keyword evidence="6" id="KW-1185">Reference proteome</keyword>
<dbReference type="Pfam" id="PF01297">
    <property type="entry name" value="ZnuA"/>
    <property type="match status" value="1"/>
</dbReference>
<organism evidence="5 6">
    <name type="scientific">Synechocystis salina LEGE 00031</name>
    <dbReference type="NCBI Taxonomy" id="1828736"/>
    <lineage>
        <taxon>Bacteria</taxon>
        <taxon>Bacillati</taxon>
        <taxon>Cyanobacteriota</taxon>
        <taxon>Cyanophyceae</taxon>
        <taxon>Synechococcales</taxon>
        <taxon>Merismopediaceae</taxon>
        <taxon>Synechocystis</taxon>
    </lineage>
</organism>
<proteinExistence type="inferred from homology"/>
<evidence type="ECO:0000256" key="4">
    <source>
        <dbReference type="SAM" id="MobiDB-lite"/>
    </source>
</evidence>
<evidence type="ECO:0000256" key="1">
    <source>
        <dbReference type="ARBA" id="ARBA00011028"/>
    </source>
</evidence>
<evidence type="ECO:0000256" key="3">
    <source>
        <dbReference type="ARBA" id="ARBA00022729"/>
    </source>
</evidence>
<dbReference type="InterPro" id="IPR006127">
    <property type="entry name" value="ZnuA-like"/>
</dbReference>
<dbReference type="RefSeq" id="WP_194021059.1">
    <property type="nucleotide sequence ID" value="NZ_JADEVV010000073.1"/>
</dbReference>
<keyword evidence="2" id="KW-0813">Transport</keyword>
<dbReference type="SUPFAM" id="SSF53807">
    <property type="entry name" value="Helical backbone' metal receptor"/>
    <property type="match status" value="1"/>
</dbReference>
<evidence type="ECO:0000256" key="2">
    <source>
        <dbReference type="ARBA" id="ARBA00022448"/>
    </source>
</evidence>
<dbReference type="CDD" id="cd01018">
    <property type="entry name" value="ZntC"/>
    <property type="match status" value="1"/>
</dbReference>
<dbReference type="Proteomes" id="UP000658720">
    <property type="component" value="Unassembled WGS sequence"/>
</dbReference>
<dbReference type="Gene3D" id="3.40.50.1980">
    <property type="entry name" value="Nitrogenase molybdenum iron protein domain"/>
    <property type="match status" value="2"/>
</dbReference>
<reference evidence="5 6" key="1">
    <citation type="submission" date="2020-10" db="EMBL/GenBank/DDBJ databases">
        <authorList>
            <person name="Castelo-Branco R."/>
            <person name="Eusebio N."/>
            <person name="Adriana R."/>
            <person name="Vieira A."/>
            <person name="Brugerolle De Fraissinette N."/>
            <person name="Rezende De Castro R."/>
            <person name="Schneider M.P."/>
            <person name="Vasconcelos V."/>
            <person name="Leao P.N."/>
        </authorList>
    </citation>
    <scope>NUCLEOTIDE SEQUENCE [LARGE SCALE GENOMIC DNA]</scope>
    <source>
        <strain evidence="5 6">LEGE 00031</strain>
    </source>
</reference>
<dbReference type="EMBL" id="JADEVV010000073">
    <property type="protein sequence ID" value="MBE9255604.1"/>
    <property type="molecule type" value="Genomic_DNA"/>
</dbReference>
<feature type="region of interest" description="Disordered" evidence="4">
    <location>
        <begin position="135"/>
        <end position="166"/>
    </location>
</feature>
<dbReference type="InterPro" id="IPR050492">
    <property type="entry name" value="Bact_metal-bind_prot9"/>
</dbReference>
<dbReference type="PANTHER" id="PTHR42953:SF3">
    <property type="entry name" value="HIGH-AFFINITY ZINC UPTAKE SYSTEM PROTEIN ZNUA"/>
    <property type="match status" value="1"/>
</dbReference>
<comment type="caution">
    <text evidence="5">The sequence shown here is derived from an EMBL/GenBank/DDBJ whole genome shotgun (WGS) entry which is preliminary data.</text>
</comment>
<evidence type="ECO:0000313" key="6">
    <source>
        <dbReference type="Proteomes" id="UP000658720"/>
    </source>
</evidence>
<accession>A0ABR9VW78</accession>
<gene>
    <name evidence="5" type="ORF">IQ217_17545</name>
</gene>
<name>A0ABR9VW78_9SYNC</name>